<accession>A0ABY7AMH3</accession>
<keyword evidence="1" id="KW-0472">Membrane</keyword>
<sequence>MMIRRVLRFFQHQISEFSWFLILILLLLHIVLSWLGLYWAGEAQLTHWQIYPYYYVVTTSTVGYGDFSPQTLFGRTWVWLFQIPMGLILFGAFLAKAGQSLTYYFKRSIMGNKNFKHYQNHIILFGYHHKITDDMVKHILADTQREGRRIILCDLTETEHPLLNRAEWVDFAKLNSFTLDSDLERVAASQADRIIIYGQTDDQTLTCALKLSPLVDASCHITAWFDDESKVDLLRSHCPNVECSSSKIAEILVRSMQDPGASRVQEQLLSNLFGDTQYSIQVPVEIEQNMAFQVYFEHFKNIHDATVLAIAKEKNGNFLEVNPPLDTQVMPGDYLHYIGNFRIKSTDVNWKALLE</sequence>
<proteinExistence type="predicted"/>
<dbReference type="PANTHER" id="PTHR43833">
    <property type="entry name" value="POTASSIUM CHANNEL PROTEIN 2-RELATED-RELATED"/>
    <property type="match status" value="1"/>
</dbReference>
<organism evidence="3 4">
    <name type="scientific">Catenovulum adriaticum</name>
    <dbReference type="NCBI Taxonomy" id="2984846"/>
    <lineage>
        <taxon>Bacteria</taxon>
        <taxon>Pseudomonadati</taxon>
        <taxon>Pseudomonadota</taxon>
        <taxon>Gammaproteobacteria</taxon>
        <taxon>Alteromonadales</taxon>
        <taxon>Alteromonadaceae</taxon>
        <taxon>Catenovulum</taxon>
    </lineage>
</organism>
<dbReference type="InterPro" id="IPR013099">
    <property type="entry name" value="K_chnl_dom"/>
</dbReference>
<dbReference type="RefSeq" id="WP_268073762.1">
    <property type="nucleotide sequence ID" value="NZ_CP109965.1"/>
</dbReference>
<dbReference type="Gene3D" id="3.40.50.720">
    <property type="entry name" value="NAD(P)-binding Rossmann-like Domain"/>
    <property type="match status" value="1"/>
</dbReference>
<feature type="transmembrane region" description="Helical" evidence="1">
    <location>
        <begin position="77"/>
        <end position="97"/>
    </location>
</feature>
<dbReference type="PANTHER" id="PTHR43833:SF9">
    <property type="entry name" value="POTASSIUM CHANNEL PROTEIN YUGO-RELATED"/>
    <property type="match status" value="1"/>
</dbReference>
<gene>
    <name evidence="3" type="ORF">OLW01_10020</name>
</gene>
<reference evidence="3" key="1">
    <citation type="submission" date="2022-10" db="EMBL/GenBank/DDBJ databases">
        <title>Catenovulum adriacola sp. nov. isolated in the Harbour of Susak.</title>
        <authorList>
            <person name="Schoch T."/>
            <person name="Reich S.J."/>
            <person name="Stoeferle S."/>
            <person name="Flaiz M."/>
            <person name="Kazda M."/>
            <person name="Riedel C.U."/>
            <person name="Duerre P."/>
        </authorList>
    </citation>
    <scope>NUCLEOTIDE SEQUENCE</scope>
    <source>
        <strain evidence="3">TS8</strain>
    </source>
</reference>
<evidence type="ECO:0000313" key="3">
    <source>
        <dbReference type="EMBL" id="WAJ69506.1"/>
    </source>
</evidence>
<feature type="domain" description="Potassium channel" evidence="2">
    <location>
        <begin position="26"/>
        <end position="102"/>
    </location>
</feature>
<dbReference type="Pfam" id="PF07885">
    <property type="entry name" value="Ion_trans_2"/>
    <property type="match status" value="1"/>
</dbReference>
<feature type="transmembrane region" description="Helical" evidence="1">
    <location>
        <begin position="20"/>
        <end position="40"/>
    </location>
</feature>
<dbReference type="Gene3D" id="1.10.287.70">
    <property type="match status" value="1"/>
</dbReference>
<dbReference type="EMBL" id="CP109965">
    <property type="protein sequence ID" value="WAJ69506.1"/>
    <property type="molecule type" value="Genomic_DNA"/>
</dbReference>
<evidence type="ECO:0000259" key="2">
    <source>
        <dbReference type="Pfam" id="PF07885"/>
    </source>
</evidence>
<dbReference type="SUPFAM" id="SSF81324">
    <property type="entry name" value="Voltage-gated potassium channels"/>
    <property type="match status" value="1"/>
</dbReference>
<keyword evidence="1" id="KW-0812">Transmembrane</keyword>
<keyword evidence="3" id="KW-0813">Transport</keyword>
<protein>
    <submittedName>
        <fullName evidence="3">Potassium channel family protein</fullName>
    </submittedName>
</protein>
<keyword evidence="3" id="KW-0406">Ion transport</keyword>
<dbReference type="GO" id="GO:0034220">
    <property type="term" value="P:monoatomic ion transmembrane transport"/>
    <property type="evidence" value="ECO:0007669"/>
    <property type="project" value="UniProtKB-KW"/>
</dbReference>
<evidence type="ECO:0000256" key="1">
    <source>
        <dbReference type="SAM" id="Phobius"/>
    </source>
</evidence>
<keyword evidence="3" id="KW-0407">Ion channel</keyword>
<dbReference type="Proteomes" id="UP001163726">
    <property type="component" value="Chromosome"/>
</dbReference>
<keyword evidence="1" id="KW-1133">Transmembrane helix</keyword>
<name>A0ABY7AMH3_9ALTE</name>
<keyword evidence="4" id="KW-1185">Reference proteome</keyword>
<evidence type="ECO:0000313" key="4">
    <source>
        <dbReference type="Proteomes" id="UP001163726"/>
    </source>
</evidence>
<dbReference type="InterPro" id="IPR050721">
    <property type="entry name" value="Trk_Ktr_HKT_K-transport"/>
</dbReference>